<organism evidence="2">
    <name type="scientific">Blattella germanica</name>
    <name type="common">German cockroach</name>
    <name type="synonym">Blatta germanica</name>
    <dbReference type="NCBI Taxonomy" id="6973"/>
    <lineage>
        <taxon>Eukaryota</taxon>
        <taxon>Metazoa</taxon>
        <taxon>Ecdysozoa</taxon>
        <taxon>Arthropoda</taxon>
        <taxon>Hexapoda</taxon>
        <taxon>Insecta</taxon>
        <taxon>Pterygota</taxon>
        <taxon>Neoptera</taxon>
        <taxon>Polyneoptera</taxon>
        <taxon>Dictyoptera</taxon>
        <taxon>Blattodea</taxon>
        <taxon>Blaberoidea</taxon>
        <taxon>Blattellidae</taxon>
        <taxon>Blattella</taxon>
    </lineage>
</organism>
<feature type="chain" id="PRO_5007065543" evidence="1">
    <location>
        <begin position="20"/>
        <end position="139"/>
    </location>
</feature>
<dbReference type="Gene3D" id="1.10.238.20">
    <property type="entry name" value="Pheromone/general odorant binding protein domain"/>
    <property type="match status" value="1"/>
</dbReference>
<proteinExistence type="evidence at transcript level"/>
<dbReference type="SUPFAM" id="SSF47565">
    <property type="entry name" value="Insect pheromone/odorant-binding proteins"/>
    <property type="match status" value="1"/>
</dbReference>
<keyword evidence="1" id="KW-0732">Signal</keyword>
<dbReference type="EMBL" id="KT381663">
    <property type="protein sequence ID" value="AMA98154.1"/>
    <property type="molecule type" value="mRNA"/>
</dbReference>
<dbReference type="InterPro" id="IPR006170">
    <property type="entry name" value="PBP/GOBP"/>
</dbReference>
<name>A0A0X8DBH7_BLAGE</name>
<dbReference type="Pfam" id="PF01395">
    <property type="entry name" value="PBP_GOBP"/>
    <property type="match status" value="1"/>
</dbReference>
<dbReference type="GO" id="GO:0005549">
    <property type="term" value="F:odorant binding"/>
    <property type="evidence" value="ECO:0007669"/>
    <property type="project" value="InterPro"/>
</dbReference>
<evidence type="ECO:0000256" key="1">
    <source>
        <dbReference type="SAM" id="SignalP"/>
    </source>
</evidence>
<protein>
    <submittedName>
        <fullName evidence="2">Chemosensory protein</fullName>
    </submittedName>
</protein>
<dbReference type="CDD" id="cd23992">
    <property type="entry name" value="PBP_GOBP"/>
    <property type="match status" value="1"/>
</dbReference>
<reference evidence="2" key="1">
    <citation type="submission" date="2015-08" db="EMBL/GenBank/DDBJ databases">
        <title>Transcriptome-Based Identification and Expression Profiles of Chemosensory Genes in German Cockroach, Blattella germanica.</title>
        <authorList>
            <person name="Niu D.-J."/>
        </authorList>
    </citation>
    <scope>NUCLEOTIDE SEQUENCE</scope>
</reference>
<accession>A0A0X8DBH7</accession>
<feature type="signal peptide" evidence="1">
    <location>
        <begin position="1"/>
        <end position="19"/>
    </location>
</feature>
<evidence type="ECO:0000313" key="2">
    <source>
        <dbReference type="EMBL" id="AMA98154.1"/>
    </source>
</evidence>
<sequence length="139" mass="15683">MKLPICIVFIFAAISAVSAESTQSFKDAVGPLLRECMGQVDGVTEDDFQTVYNRNKVETHSTKCLLWCLYKSLGCYLPDGQLKAGDEMMPIIDKLYDFKEFKTVFRAQVVNNCVHEVNAESSEDCEKAADFLHCLIVHY</sequence>
<dbReference type="InterPro" id="IPR036728">
    <property type="entry name" value="PBP_GOBP_sf"/>
</dbReference>
<dbReference type="AlphaFoldDB" id="A0A0X8DBH7"/>